<dbReference type="GO" id="GO:0005509">
    <property type="term" value="F:calcium ion binding"/>
    <property type="evidence" value="ECO:0007669"/>
    <property type="project" value="TreeGrafter"/>
</dbReference>
<dbReference type="Proteomes" id="UP000594262">
    <property type="component" value="Unplaced"/>
</dbReference>
<sequence>MAVTTDQLYIIASVLVVLILILIIAYLVWYFYYQRRHGKGFEKIPSCERGQGHPVLKTPTIDISTVKFTVPTGPPGSRPYSWAPGNDDFDVHRDAGTAGSNKSGASGSLGRGSSEQNLGLLKPELYVTNEESDYELEEDLPPGNIGRVWFSIEYDASSEKLIVNVDRLRNLPGRQQRSSLALSSTSSCDPFLRLYLLPDEKRYLQSKMKRKTRNPTFKETFMFTMSYSLLVERTLRITVFDVDRFMRQTTIGHVLFPLENLDITTPTDLWRDVERSSQISSGAGRLQIGLTHFPDINRVAVNIIRGQQIGNEDITLPDSYVKVTYSVLSKTHKVKKTSTQKATKEPFYNQTFEFKIDQQGMEVACFNFEIFHSTSGIGKNDKTLGSFIVGGGLCARGKELEHWTNMLQKPQTVVKEWHNLKN</sequence>
<evidence type="ECO:0000256" key="2">
    <source>
        <dbReference type="SAM" id="MobiDB-lite"/>
    </source>
</evidence>
<accession>A0A7M6DNR5</accession>
<dbReference type="Gene3D" id="2.60.40.150">
    <property type="entry name" value="C2 domain"/>
    <property type="match status" value="2"/>
</dbReference>
<dbReference type="GO" id="GO:0005544">
    <property type="term" value="F:calcium-dependent phospholipid binding"/>
    <property type="evidence" value="ECO:0007669"/>
    <property type="project" value="TreeGrafter"/>
</dbReference>
<dbReference type="RefSeq" id="XP_066931025.1">
    <property type="nucleotide sequence ID" value="XM_067074924.1"/>
</dbReference>
<proteinExistence type="predicted"/>
<evidence type="ECO:0000256" key="1">
    <source>
        <dbReference type="ARBA" id="ARBA00022737"/>
    </source>
</evidence>
<feature type="domain" description="C2" evidence="4">
    <location>
        <begin position="144"/>
        <end position="271"/>
    </location>
</feature>
<dbReference type="CDD" id="cd08390">
    <property type="entry name" value="C2A_Synaptotagmin-15-17"/>
    <property type="match status" value="1"/>
</dbReference>
<dbReference type="SUPFAM" id="SSF49562">
    <property type="entry name" value="C2 domain (Calcium/lipid-binding domain, CaLB)"/>
    <property type="match status" value="2"/>
</dbReference>
<dbReference type="InterPro" id="IPR047897">
    <property type="entry name" value="Synaptotagmin-15/17_C2A"/>
</dbReference>
<dbReference type="PROSITE" id="PS50004">
    <property type="entry name" value="C2"/>
    <property type="match status" value="2"/>
</dbReference>
<keyword evidence="6" id="KW-1185">Reference proteome</keyword>
<evidence type="ECO:0000259" key="4">
    <source>
        <dbReference type="PROSITE" id="PS50004"/>
    </source>
</evidence>
<dbReference type="OrthoDB" id="10259057at2759"/>
<dbReference type="PANTHER" id="PTHR10024">
    <property type="entry name" value="SYNAPTOTAGMIN"/>
    <property type="match status" value="1"/>
</dbReference>
<dbReference type="GO" id="GO:0001786">
    <property type="term" value="F:phosphatidylserine binding"/>
    <property type="evidence" value="ECO:0007669"/>
    <property type="project" value="TreeGrafter"/>
</dbReference>
<feature type="compositionally biased region" description="Low complexity" evidence="2">
    <location>
        <begin position="103"/>
        <end position="114"/>
    </location>
</feature>
<dbReference type="FunFam" id="2.60.40.150:FF:000237">
    <property type="entry name" value="Synaptotagmin 15"/>
    <property type="match status" value="1"/>
</dbReference>
<dbReference type="GeneID" id="136818594"/>
<feature type="region of interest" description="Disordered" evidence="2">
    <location>
        <begin position="91"/>
        <end position="116"/>
    </location>
</feature>
<dbReference type="EnsemblMetazoa" id="CLYHEMT018587.1">
    <property type="protein sequence ID" value="CLYHEMP018587.1"/>
    <property type="gene ID" value="CLYHEMG018587"/>
</dbReference>
<evidence type="ECO:0000256" key="3">
    <source>
        <dbReference type="SAM" id="Phobius"/>
    </source>
</evidence>
<dbReference type="GO" id="GO:0030276">
    <property type="term" value="F:clathrin binding"/>
    <property type="evidence" value="ECO:0007669"/>
    <property type="project" value="TreeGrafter"/>
</dbReference>
<dbReference type="InterPro" id="IPR000008">
    <property type="entry name" value="C2_dom"/>
</dbReference>
<dbReference type="SMART" id="SM00239">
    <property type="entry name" value="C2"/>
    <property type="match status" value="2"/>
</dbReference>
<dbReference type="PANTHER" id="PTHR10024:SF234">
    <property type="entry name" value="SYNAPTOTAGMIN-15-RELATED"/>
    <property type="match status" value="1"/>
</dbReference>
<protein>
    <recommendedName>
        <fullName evidence="4">C2 domain-containing protein</fullName>
    </recommendedName>
</protein>
<feature type="transmembrane region" description="Helical" evidence="3">
    <location>
        <begin position="6"/>
        <end position="33"/>
    </location>
</feature>
<keyword evidence="3" id="KW-0812">Transmembrane</keyword>
<feature type="domain" description="C2" evidence="4">
    <location>
        <begin position="282"/>
        <end position="404"/>
    </location>
</feature>
<dbReference type="GO" id="GO:0000149">
    <property type="term" value="F:SNARE binding"/>
    <property type="evidence" value="ECO:0007669"/>
    <property type="project" value="TreeGrafter"/>
</dbReference>
<dbReference type="GO" id="GO:0005886">
    <property type="term" value="C:plasma membrane"/>
    <property type="evidence" value="ECO:0007669"/>
    <property type="project" value="TreeGrafter"/>
</dbReference>
<organism evidence="5 6">
    <name type="scientific">Clytia hemisphaerica</name>
    <dbReference type="NCBI Taxonomy" id="252671"/>
    <lineage>
        <taxon>Eukaryota</taxon>
        <taxon>Metazoa</taxon>
        <taxon>Cnidaria</taxon>
        <taxon>Hydrozoa</taxon>
        <taxon>Hydroidolina</taxon>
        <taxon>Leptothecata</taxon>
        <taxon>Obeliida</taxon>
        <taxon>Clytiidae</taxon>
        <taxon>Clytia</taxon>
    </lineage>
</organism>
<keyword evidence="1" id="KW-0677">Repeat</keyword>
<evidence type="ECO:0000313" key="6">
    <source>
        <dbReference type="Proteomes" id="UP000594262"/>
    </source>
</evidence>
<dbReference type="GO" id="GO:0070382">
    <property type="term" value="C:exocytic vesicle"/>
    <property type="evidence" value="ECO:0007669"/>
    <property type="project" value="TreeGrafter"/>
</dbReference>
<dbReference type="Pfam" id="PF00168">
    <property type="entry name" value="C2"/>
    <property type="match status" value="2"/>
</dbReference>
<dbReference type="RefSeq" id="XP_066931027.1">
    <property type="nucleotide sequence ID" value="XM_067074926.1"/>
</dbReference>
<reference evidence="5" key="1">
    <citation type="submission" date="2021-01" db="UniProtKB">
        <authorList>
            <consortium name="EnsemblMetazoa"/>
        </authorList>
    </citation>
    <scope>IDENTIFICATION</scope>
</reference>
<evidence type="ECO:0000313" key="5">
    <source>
        <dbReference type="EnsemblMetazoa" id="CLYHEMP018587.1"/>
    </source>
</evidence>
<name>A0A7M6DNR5_9CNID</name>
<dbReference type="AlphaFoldDB" id="A0A7M6DNR5"/>
<dbReference type="GO" id="GO:0017156">
    <property type="term" value="P:calcium-ion regulated exocytosis"/>
    <property type="evidence" value="ECO:0007669"/>
    <property type="project" value="TreeGrafter"/>
</dbReference>
<keyword evidence="3" id="KW-1133">Transmembrane helix</keyword>
<keyword evidence="3" id="KW-0472">Membrane</keyword>
<dbReference type="InterPro" id="IPR035892">
    <property type="entry name" value="C2_domain_sf"/>
</dbReference>